<dbReference type="EMBL" id="BART01024745">
    <property type="protein sequence ID" value="GAG92437.1"/>
    <property type="molecule type" value="Genomic_DNA"/>
</dbReference>
<feature type="non-terminal residue" evidence="1">
    <location>
        <position position="71"/>
    </location>
</feature>
<dbReference type="SUPFAM" id="SSF55785">
    <property type="entry name" value="PYP-like sensor domain (PAS domain)"/>
    <property type="match status" value="1"/>
</dbReference>
<protein>
    <recommendedName>
        <fullName evidence="2">PAS domain-containing protein</fullName>
    </recommendedName>
</protein>
<gene>
    <name evidence="1" type="ORF">S01H4_44598</name>
</gene>
<comment type="caution">
    <text evidence="1">The sequence shown here is derived from an EMBL/GenBank/DDBJ whole genome shotgun (WGS) entry which is preliminary data.</text>
</comment>
<organism evidence="1">
    <name type="scientific">marine sediment metagenome</name>
    <dbReference type="NCBI Taxonomy" id="412755"/>
    <lineage>
        <taxon>unclassified sequences</taxon>
        <taxon>metagenomes</taxon>
        <taxon>ecological metagenomes</taxon>
    </lineage>
</organism>
<evidence type="ECO:0008006" key="2">
    <source>
        <dbReference type="Google" id="ProtNLM"/>
    </source>
</evidence>
<accession>X1CH52</accession>
<reference evidence="1" key="1">
    <citation type="journal article" date="2014" name="Front. Microbiol.">
        <title>High frequency of phylogenetically diverse reductive dehalogenase-homologous genes in deep subseafloor sedimentary metagenomes.</title>
        <authorList>
            <person name="Kawai M."/>
            <person name="Futagami T."/>
            <person name="Toyoda A."/>
            <person name="Takaki Y."/>
            <person name="Nishi S."/>
            <person name="Hori S."/>
            <person name="Arai W."/>
            <person name="Tsubouchi T."/>
            <person name="Morono Y."/>
            <person name="Uchiyama I."/>
            <person name="Ito T."/>
            <person name="Fujiyama A."/>
            <person name="Inagaki F."/>
            <person name="Takami H."/>
        </authorList>
    </citation>
    <scope>NUCLEOTIDE SEQUENCE</scope>
    <source>
        <strain evidence="1">Expedition CK06-06</strain>
    </source>
</reference>
<proteinExistence type="predicted"/>
<dbReference type="AlphaFoldDB" id="X1CH52"/>
<name>X1CH52_9ZZZZ</name>
<sequence>MNQSFNILNSNIMSRMLEEAEIGFWIQELDKWEILWANNKFSSILKIEHSNIIGSDIRNFFNKETGTFLHS</sequence>
<evidence type="ECO:0000313" key="1">
    <source>
        <dbReference type="EMBL" id="GAG92437.1"/>
    </source>
</evidence>
<dbReference type="InterPro" id="IPR035965">
    <property type="entry name" value="PAS-like_dom_sf"/>
</dbReference>